<evidence type="ECO:0000256" key="1">
    <source>
        <dbReference type="ARBA" id="ARBA00004514"/>
    </source>
</evidence>
<dbReference type="AlphaFoldDB" id="C0GEN7"/>
<feature type="domain" description="Alpha-D-phosphohexomutase alpha/beta/alpha" evidence="7">
    <location>
        <begin position="382"/>
        <end position="513"/>
    </location>
</feature>
<comment type="subcellular location">
    <subcellularLocation>
        <location evidence="1">Cytoplasm</location>
        <location evidence="1">Cytosol</location>
    </subcellularLocation>
</comment>
<feature type="domain" description="EIF2B subunit epsilon/gamma LbH" evidence="8">
    <location>
        <begin position="248"/>
        <end position="349"/>
    </location>
</feature>
<dbReference type="Gene3D" id="3.90.550.10">
    <property type="entry name" value="Spore Coat Polysaccharide Biosynthesis Protein SpsA, Chain A"/>
    <property type="match status" value="1"/>
</dbReference>
<dbReference type="Pfam" id="PF00483">
    <property type="entry name" value="NTP_transferase"/>
    <property type="match status" value="1"/>
</dbReference>
<dbReference type="PANTHER" id="PTHR22572">
    <property type="entry name" value="SUGAR-1-PHOSPHATE GUANYL TRANSFERASE"/>
    <property type="match status" value="1"/>
</dbReference>
<keyword evidence="4" id="KW-0396">Initiation factor</keyword>
<evidence type="ECO:0000259" key="7">
    <source>
        <dbReference type="Pfam" id="PF02878"/>
    </source>
</evidence>
<accession>C0GEN7</accession>
<dbReference type="Proteomes" id="UP000006443">
    <property type="component" value="Unassembled WGS sequence"/>
</dbReference>
<comment type="caution">
    <text evidence="9">The sequence shown here is derived from an EMBL/GenBank/DDBJ whole genome shotgun (WGS) entry which is preliminary data.</text>
</comment>
<dbReference type="STRING" id="555088.DealDRAFT_0946"/>
<dbReference type="Pfam" id="PF02878">
    <property type="entry name" value="PGM_PMM_I"/>
    <property type="match status" value="1"/>
</dbReference>
<dbReference type="SUPFAM" id="SSF53738">
    <property type="entry name" value="Phosphoglucomutase, first 3 domains"/>
    <property type="match status" value="2"/>
</dbReference>
<dbReference type="InterPro" id="IPR005835">
    <property type="entry name" value="NTP_transferase_dom"/>
</dbReference>
<keyword evidence="5" id="KW-0648">Protein biosynthesis</keyword>
<dbReference type="InterPro" id="IPR016055">
    <property type="entry name" value="A-D-PHexomutase_a/b/a-I/II/III"/>
</dbReference>
<evidence type="ECO:0000256" key="3">
    <source>
        <dbReference type="ARBA" id="ARBA00022490"/>
    </source>
</evidence>
<dbReference type="SUPFAM" id="SSF53448">
    <property type="entry name" value="Nucleotide-diphospho-sugar transferases"/>
    <property type="match status" value="1"/>
</dbReference>
<evidence type="ECO:0000256" key="4">
    <source>
        <dbReference type="ARBA" id="ARBA00022540"/>
    </source>
</evidence>
<dbReference type="CDD" id="cd04181">
    <property type="entry name" value="NTP_transferase"/>
    <property type="match status" value="1"/>
</dbReference>
<sequence length="824" mass="91141">MKAIIMAGGQGSRLRPLTCDRPKPMVPIMNRPMMEHIVSLLKSYDLKEIGVTLQYLPEQIENYFGDGREFGVNMRYFIEDSPLGTAGSVKNSGSFLDETFIVISGDALTDFDLQKAIEFHRAKGGVATLVLTSVETPLEYGVVIANDEGRITQFLEKPSWGEVFSDTVNTGIYILEPEVLQYVPEGAQFDFAKDLFPLLMQKGYPLYGYVAEGYWCDIGNIEQYHGAHLDILKDTVKVNIQEREQSPGVYVGENVIIEPGAQINAPALIGSGSRIGRGACVDSYTVLGPNTQVEAYASVKRGLIWRNGYIGQRAQIRGAMLCNRVQVMRHSALYEGSVVGDDTTIEENSIIKPNVKIWPHKLVESGSVVSESLIWGAKPAKSLFGFDGISGIVNVEITPELVAKLSVAYGSLLGEGSQVVVSSDDWKASRMLKEAAVSGLLSAGIRVYDLGETVTPITRRAVKELDVKGGIHLQLSREDNTNTKIKFFDSEGLNLAKGWERKIEQAYYREDFKRIKGLEVGETVKLTSFTEKYLQQLLDGLDLQVLKNTQRKVVLAYPTPWLYSLLVPFLQQLNCEVFTISLPAGEPLTMSVLQNHFNEVAEAVTGNGADLGVVMDANAENLVLFDSQGRYVDEDMFMALSSLIIFKANAGGTMAVPITAPGVIEQLAKEHKGRVLRTKTEPRSLMEALSESEAENMKYDPFTLSFDAIASLGRILEFMASEDVSLATLLDSIPPFFLHKQDVDCSWGVKGAVMRRLIEETQNDDVELVDGVKVRHPQGWALVLPDSERPVYRVYGEGYSTETAEELTDMYAEKIKKIQQELGK</sequence>
<protein>
    <submittedName>
        <fullName evidence="9">Nucleotidyl transferase</fullName>
    </submittedName>
</protein>
<dbReference type="InterPro" id="IPR036900">
    <property type="entry name" value="A-D-PHexomutase_C_sf"/>
</dbReference>
<evidence type="ECO:0000259" key="6">
    <source>
        <dbReference type="Pfam" id="PF00483"/>
    </source>
</evidence>
<reference evidence="9 10" key="1">
    <citation type="submission" date="2009-02" db="EMBL/GenBank/DDBJ databases">
        <title>Sequencing of the draft genome and assembly of Dethiobacter alkaliphilus AHT 1.</title>
        <authorList>
            <consortium name="US DOE Joint Genome Institute (JGI-PGF)"/>
            <person name="Lucas S."/>
            <person name="Copeland A."/>
            <person name="Lapidus A."/>
            <person name="Glavina del Rio T."/>
            <person name="Dalin E."/>
            <person name="Tice H."/>
            <person name="Bruce D."/>
            <person name="Goodwin L."/>
            <person name="Pitluck S."/>
            <person name="Larimer F."/>
            <person name="Land M.L."/>
            <person name="Hauser L."/>
            <person name="Muyzer G."/>
        </authorList>
    </citation>
    <scope>NUCLEOTIDE SEQUENCE [LARGE SCALE GENOMIC DNA]</scope>
    <source>
        <strain evidence="9 10">AHT 1</strain>
    </source>
</reference>
<evidence type="ECO:0000256" key="2">
    <source>
        <dbReference type="ARBA" id="ARBA00010231"/>
    </source>
</evidence>
<dbReference type="GO" id="GO:0005975">
    <property type="term" value="P:carbohydrate metabolic process"/>
    <property type="evidence" value="ECO:0007669"/>
    <property type="project" value="InterPro"/>
</dbReference>
<dbReference type="InterPro" id="IPR005844">
    <property type="entry name" value="A-D-PHexomutase_a/b/a-I"/>
</dbReference>
<evidence type="ECO:0000256" key="5">
    <source>
        <dbReference type="ARBA" id="ARBA00022917"/>
    </source>
</evidence>
<dbReference type="InterPro" id="IPR050486">
    <property type="entry name" value="Mannose-1P_guanyltransferase"/>
</dbReference>
<feature type="domain" description="Nucleotidyl transferase" evidence="6">
    <location>
        <begin position="2"/>
        <end position="233"/>
    </location>
</feature>
<proteinExistence type="inferred from homology"/>
<name>C0GEN7_DETAL</name>
<dbReference type="InterPro" id="IPR029044">
    <property type="entry name" value="Nucleotide-diphossugar_trans"/>
</dbReference>
<dbReference type="InterPro" id="IPR011004">
    <property type="entry name" value="Trimer_LpxA-like_sf"/>
</dbReference>
<dbReference type="SUPFAM" id="SSF51161">
    <property type="entry name" value="Trimeric LpxA-like enzymes"/>
    <property type="match status" value="1"/>
</dbReference>
<dbReference type="RefSeq" id="WP_008515353.1">
    <property type="nucleotide sequence ID" value="NZ_ACJM01000004.1"/>
</dbReference>
<keyword evidence="3" id="KW-0963">Cytoplasm</keyword>
<dbReference type="Gene3D" id="3.40.120.10">
    <property type="entry name" value="Alpha-D-Glucose-1,6-Bisphosphate, subunit A, domain 3"/>
    <property type="match status" value="3"/>
</dbReference>
<comment type="similarity">
    <text evidence="2">Belongs to the phosphohexose mutase family.</text>
</comment>
<keyword evidence="9" id="KW-0808">Transferase</keyword>
<dbReference type="Gene3D" id="3.30.310.50">
    <property type="entry name" value="Alpha-D-phosphohexomutase, C-terminal domain"/>
    <property type="match status" value="1"/>
</dbReference>
<dbReference type="Gene3D" id="2.160.10.10">
    <property type="entry name" value="Hexapeptide repeat proteins"/>
    <property type="match status" value="1"/>
</dbReference>
<dbReference type="GO" id="GO:0016740">
    <property type="term" value="F:transferase activity"/>
    <property type="evidence" value="ECO:0007669"/>
    <property type="project" value="UniProtKB-KW"/>
</dbReference>
<evidence type="ECO:0000313" key="9">
    <source>
        <dbReference type="EMBL" id="EEG78069.1"/>
    </source>
</evidence>
<evidence type="ECO:0000259" key="8">
    <source>
        <dbReference type="Pfam" id="PF25084"/>
    </source>
</evidence>
<dbReference type="eggNOG" id="COG1208">
    <property type="taxonomic scope" value="Bacteria"/>
</dbReference>
<dbReference type="Pfam" id="PF25084">
    <property type="entry name" value="LbH_EIF2B"/>
    <property type="match status" value="1"/>
</dbReference>
<evidence type="ECO:0000313" key="10">
    <source>
        <dbReference type="Proteomes" id="UP000006443"/>
    </source>
</evidence>
<dbReference type="OrthoDB" id="9803871at2"/>
<keyword evidence="10" id="KW-1185">Reference proteome</keyword>
<dbReference type="eggNOG" id="COG1109">
    <property type="taxonomic scope" value="Bacteria"/>
</dbReference>
<dbReference type="InterPro" id="IPR056764">
    <property type="entry name" value="LbH_EIF2B3/5"/>
</dbReference>
<dbReference type="GO" id="GO:0016868">
    <property type="term" value="F:intramolecular phosphotransferase activity"/>
    <property type="evidence" value="ECO:0007669"/>
    <property type="project" value="InterPro"/>
</dbReference>
<gene>
    <name evidence="9" type="ORF">DealDRAFT_0946</name>
</gene>
<dbReference type="EMBL" id="ACJM01000004">
    <property type="protein sequence ID" value="EEG78069.1"/>
    <property type="molecule type" value="Genomic_DNA"/>
</dbReference>
<organism evidence="9 10">
    <name type="scientific">Dethiobacter alkaliphilus AHT 1</name>
    <dbReference type="NCBI Taxonomy" id="555088"/>
    <lineage>
        <taxon>Bacteria</taxon>
        <taxon>Bacillati</taxon>
        <taxon>Bacillota</taxon>
        <taxon>Dethiobacteria</taxon>
        <taxon>Dethiobacterales</taxon>
        <taxon>Dethiobacteraceae</taxon>
        <taxon>Dethiobacter</taxon>
    </lineage>
</organism>
<dbReference type="SUPFAM" id="SSF55957">
    <property type="entry name" value="Phosphoglucomutase, C-terminal domain"/>
    <property type="match status" value="1"/>
</dbReference>